<geneLocation type="plasmid" evidence="1">
    <name>unnamed</name>
</geneLocation>
<evidence type="ECO:0000313" key="1">
    <source>
        <dbReference type="EMBL" id="AHG02305.1"/>
    </source>
</evidence>
<organism evidence="1 2">
    <name type="scientific">Halostagnicola larsenii XH-48</name>
    <dbReference type="NCBI Taxonomy" id="797299"/>
    <lineage>
        <taxon>Archaea</taxon>
        <taxon>Methanobacteriati</taxon>
        <taxon>Methanobacteriota</taxon>
        <taxon>Stenosarchaea group</taxon>
        <taxon>Halobacteria</taxon>
        <taxon>Halobacteriales</taxon>
        <taxon>Natrialbaceae</taxon>
        <taxon>Halostagnicola</taxon>
    </lineage>
</organism>
<protein>
    <submittedName>
        <fullName evidence="1">Uncharacterized protein</fullName>
    </submittedName>
</protein>
<keyword evidence="1" id="KW-0614">Plasmid</keyword>
<proteinExistence type="predicted"/>
<accession>W0JYP5</accession>
<dbReference type="Proteomes" id="UP000019024">
    <property type="component" value="Plasmid unnamed3"/>
</dbReference>
<keyword evidence="2" id="KW-1185">Reference proteome</keyword>
<reference evidence="1 2" key="1">
    <citation type="submission" date="2014-01" db="EMBL/GenBank/DDBJ databases">
        <authorList>
            <consortium name="DOE Joint Genome Institute"/>
            <person name="Anderson I."/>
            <person name="Huntemann M."/>
            <person name="Han J."/>
            <person name="Chen A."/>
            <person name="Kyrpides N."/>
            <person name="Mavromatis K."/>
            <person name="Markowitz V."/>
            <person name="Palaniappan K."/>
            <person name="Ivanova N."/>
            <person name="Schaumberg A."/>
            <person name="Pati A."/>
            <person name="Liolios K."/>
            <person name="Nordberg H.P."/>
            <person name="Cantor M.N."/>
            <person name="Hua S.X."/>
            <person name="Woyke T."/>
        </authorList>
    </citation>
    <scope>NUCLEOTIDE SEQUENCE [LARGE SCALE GENOMIC DNA]</scope>
    <source>
        <strain evidence="1 2">XH-48</strain>
        <plasmid evidence="2">4</plasmid>
    </source>
</reference>
<dbReference type="EMBL" id="CP007058">
    <property type="protein sequence ID" value="AHG02305.1"/>
    <property type="molecule type" value="Genomic_DNA"/>
</dbReference>
<dbReference type="HOGENOM" id="CLU_3401535_0_0_2"/>
<dbReference type="AlphaFoldDB" id="W0JYP5"/>
<gene>
    <name evidence="1" type="ORF">HALLA_20600</name>
</gene>
<sequence>MYRLAMATPSTTRRSDHPRRMVAVDLFAFR</sequence>
<dbReference type="KEGG" id="hlr:HALLA_20600"/>
<name>W0JYP5_9EURY</name>
<evidence type="ECO:0000313" key="2">
    <source>
        <dbReference type="Proteomes" id="UP000019024"/>
    </source>
</evidence>